<dbReference type="Pfam" id="PF01012">
    <property type="entry name" value="ETF"/>
    <property type="match status" value="1"/>
</dbReference>
<dbReference type="Gene3D" id="3.40.50.620">
    <property type="entry name" value="HUPs"/>
    <property type="match status" value="1"/>
</dbReference>
<protein>
    <recommendedName>
        <fullName evidence="4">Electron transfer flavoprotein alpha/beta-subunit N-terminal domain-containing protein</fullName>
    </recommendedName>
</protein>
<evidence type="ECO:0000256" key="1">
    <source>
        <dbReference type="ARBA" id="ARBA00001974"/>
    </source>
</evidence>
<dbReference type="InterPro" id="IPR012255">
    <property type="entry name" value="ETF_b"/>
</dbReference>
<evidence type="ECO:0000313" key="5">
    <source>
        <dbReference type="EMBL" id="MDS1269783.1"/>
    </source>
</evidence>
<dbReference type="InterPro" id="IPR014729">
    <property type="entry name" value="Rossmann-like_a/b/a_fold"/>
</dbReference>
<organism evidence="5 6">
    <name type="scientific">Lipingzhangella rawalii</name>
    <dbReference type="NCBI Taxonomy" id="2055835"/>
    <lineage>
        <taxon>Bacteria</taxon>
        <taxon>Bacillati</taxon>
        <taxon>Actinomycetota</taxon>
        <taxon>Actinomycetes</taxon>
        <taxon>Streptosporangiales</taxon>
        <taxon>Nocardiopsidaceae</taxon>
        <taxon>Lipingzhangella</taxon>
    </lineage>
</organism>
<accession>A0ABU2H3A5</accession>
<dbReference type="PANTHER" id="PTHR21294">
    <property type="entry name" value="ELECTRON TRANSFER FLAVOPROTEIN BETA-SUBUNIT"/>
    <property type="match status" value="1"/>
</dbReference>
<feature type="domain" description="Electron transfer flavoprotein alpha/beta-subunit N-terminal" evidence="4">
    <location>
        <begin position="23"/>
        <end position="218"/>
    </location>
</feature>
<comment type="cofactor">
    <cofactor evidence="1">
        <name>FAD</name>
        <dbReference type="ChEBI" id="CHEBI:57692"/>
    </cofactor>
</comment>
<dbReference type="PIRSF" id="PIRSF000090">
    <property type="entry name" value="Beta-ETF"/>
    <property type="match status" value="1"/>
</dbReference>
<gene>
    <name evidence="5" type="ORF">RIF23_05685</name>
</gene>
<dbReference type="InterPro" id="IPR014730">
    <property type="entry name" value="ETF_a/b_N"/>
</dbReference>
<comment type="caution">
    <text evidence="5">The sequence shown here is derived from an EMBL/GenBank/DDBJ whole genome shotgun (WGS) entry which is preliminary data.</text>
</comment>
<dbReference type="SUPFAM" id="SSF52402">
    <property type="entry name" value="Adenine nucleotide alpha hydrolases-like"/>
    <property type="match status" value="1"/>
</dbReference>
<comment type="subunit">
    <text evidence="2">Heterodimer of an alpha and a beta subunit.</text>
</comment>
<keyword evidence="6" id="KW-1185">Reference proteome</keyword>
<dbReference type="RefSeq" id="WP_310911322.1">
    <property type="nucleotide sequence ID" value="NZ_JAVLVT010000002.1"/>
</dbReference>
<evidence type="ECO:0000256" key="2">
    <source>
        <dbReference type="ARBA" id="ARBA00011355"/>
    </source>
</evidence>
<name>A0ABU2H3A5_9ACTN</name>
<evidence type="ECO:0000256" key="3">
    <source>
        <dbReference type="ARBA" id="ARBA00025649"/>
    </source>
</evidence>
<dbReference type="EMBL" id="JAVLVT010000002">
    <property type="protein sequence ID" value="MDS1269783.1"/>
    <property type="molecule type" value="Genomic_DNA"/>
</dbReference>
<dbReference type="Proteomes" id="UP001250214">
    <property type="component" value="Unassembled WGS sequence"/>
</dbReference>
<evidence type="ECO:0000259" key="4">
    <source>
        <dbReference type="SMART" id="SM00893"/>
    </source>
</evidence>
<evidence type="ECO:0000313" key="6">
    <source>
        <dbReference type="Proteomes" id="UP001250214"/>
    </source>
</evidence>
<sequence length="256" mass="27290">MDVLVCVKRVPATGGTIPLTPDGTDVDTRNLGFTIGPHEECAVEEAAQIVEHHGGSATVLTVGPPQADEQLRYAMSMGIQHGVRVGTQEGETAPEATAAAIVQAVRTLESEHRRFDLMLFGTESADAGNAQVGIRVAHSLARPIVGGIKGIELHPEDATARLRRELPEGIEVYEVPLPAAVGVREGINLPRYPPVTGRLRAKRAQIRTIEPELEPGGLRRLRLRPPPEAAQDPVVLGHGAEAAKPVVDKLTELGMV</sequence>
<dbReference type="SMART" id="SM00893">
    <property type="entry name" value="ETF"/>
    <property type="match status" value="1"/>
</dbReference>
<proteinExistence type="predicted"/>
<reference evidence="6" key="1">
    <citation type="submission" date="2023-07" db="EMBL/GenBank/DDBJ databases">
        <title>Novel species in the genus Lipingzhangella isolated from Sambhar Salt Lake.</title>
        <authorList>
            <person name="Jiya N."/>
            <person name="Kajale S."/>
            <person name="Sharma A."/>
        </authorList>
    </citation>
    <scope>NUCLEOTIDE SEQUENCE [LARGE SCALE GENOMIC DNA]</scope>
    <source>
        <strain evidence="6">LS1_29</strain>
    </source>
</reference>
<comment type="function">
    <text evidence="3">The electron transfer flavoprotein serves as a specific electron acceptor for other dehydrogenases. It transfers the electrons to the main respiratory chain via ETF-ubiquinone oxidoreductase (ETF dehydrogenase).</text>
</comment>